<name>A0A6I8TTQ4_AEDAE</name>
<dbReference type="FunCoup" id="A0A6I8TTQ4">
    <property type="interactions" value="11"/>
</dbReference>
<evidence type="ECO:0000259" key="2">
    <source>
        <dbReference type="Pfam" id="PF14719"/>
    </source>
</evidence>
<keyword evidence="4" id="KW-1185">Reference proteome</keyword>
<protein>
    <recommendedName>
        <fullName evidence="2">PID domain-containing protein</fullName>
    </recommendedName>
</protein>
<reference evidence="3" key="2">
    <citation type="submission" date="2020-05" db="UniProtKB">
        <authorList>
            <consortium name="EnsemblMetazoa"/>
        </authorList>
    </citation>
    <scope>IDENTIFICATION</scope>
    <source>
        <strain evidence="3">LVP_AGWG</strain>
    </source>
</reference>
<dbReference type="Pfam" id="PF14719">
    <property type="entry name" value="PID_2"/>
    <property type="match status" value="1"/>
</dbReference>
<dbReference type="EnsemblMetazoa" id="AAEL026118-RA">
    <property type="protein sequence ID" value="AAEL026118-PA"/>
    <property type="gene ID" value="AAEL026118"/>
</dbReference>
<dbReference type="PANTHER" id="PTHR11232:SF57">
    <property type="entry name" value="RE46159P"/>
    <property type="match status" value="1"/>
</dbReference>
<dbReference type="InParanoid" id="A0A6I8TTQ4"/>
<dbReference type="PANTHER" id="PTHR11232">
    <property type="entry name" value="PHOSPHOTYROSINE INTERACTION DOMAIN-CONTAINING FAMILY MEMBER"/>
    <property type="match status" value="1"/>
</dbReference>
<evidence type="ECO:0000313" key="4">
    <source>
        <dbReference type="Proteomes" id="UP000008820"/>
    </source>
</evidence>
<dbReference type="EnsemblMetazoa" id="AAEL026118-RB">
    <property type="protein sequence ID" value="AAEL026118-PB"/>
    <property type="gene ID" value="AAEL026118"/>
</dbReference>
<gene>
    <name evidence="3" type="primary">5576069</name>
</gene>
<dbReference type="InterPro" id="IPR011993">
    <property type="entry name" value="PH-like_dom_sf"/>
</dbReference>
<dbReference type="Gene3D" id="2.30.29.30">
    <property type="entry name" value="Pleckstrin-homology domain (PH domain)/Phosphotyrosine-binding domain (PTB)"/>
    <property type="match status" value="1"/>
</dbReference>
<dbReference type="CDD" id="cd13160">
    <property type="entry name" value="PTB_LDLRAP_insect-like"/>
    <property type="match status" value="1"/>
</dbReference>
<feature type="domain" description="PID" evidence="2">
    <location>
        <begin position="45"/>
        <end position="178"/>
    </location>
</feature>
<dbReference type="EnsemblMetazoa" id="AAEL026118-RE">
    <property type="protein sequence ID" value="AAEL026118-PE"/>
    <property type="gene ID" value="AAEL026118"/>
</dbReference>
<dbReference type="OrthoDB" id="9994289at2759"/>
<dbReference type="AlphaFoldDB" id="A0A6I8TTQ4"/>
<evidence type="ECO:0000256" key="1">
    <source>
        <dbReference type="SAM" id="MobiDB-lite"/>
    </source>
</evidence>
<dbReference type="InterPro" id="IPR051133">
    <property type="entry name" value="Adapter_Engulfment-Domain"/>
</dbReference>
<dbReference type="EnsemblMetazoa" id="AAEL026118-RF">
    <property type="protein sequence ID" value="AAEL026118-PF"/>
    <property type="gene ID" value="AAEL026118"/>
</dbReference>
<dbReference type="SUPFAM" id="SSF50729">
    <property type="entry name" value="PH domain-like"/>
    <property type="match status" value="1"/>
</dbReference>
<dbReference type="EnsemblMetazoa" id="AAEL026118-RD">
    <property type="protein sequence ID" value="AAEL026118-PD"/>
    <property type="gene ID" value="AAEL026118"/>
</dbReference>
<proteinExistence type="predicted"/>
<dbReference type="InterPro" id="IPR006020">
    <property type="entry name" value="PTB/PI_dom"/>
</dbReference>
<dbReference type="EnsemblMetazoa" id="AAEL026118-RC">
    <property type="protein sequence ID" value="AAEL026118-PC"/>
    <property type="gene ID" value="AAEL026118"/>
</dbReference>
<feature type="region of interest" description="Disordered" evidence="1">
    <location>
        <begin position="1"/>
        <end position="20"/>
    </location>
</feature>
<reference evidence="3 4" key="1">
    <citation type="submission" date="2017-06" db="EMBL/GenBank/DDBJ databases">
        <title>Aedes aegypti genome working group (AGWG) sequencing and assembly.</title>
        <authorList>
            <consortium name="Aedes aegypti Genome Working Group (AGWG)"/>
            <person name="Matthews B.J."/>
        </authorList>
    </citation>
    <scope>NUCLEOTIDE SEQUENCE [LARGE SCALE GENOMIC DNA]</scope>
    <source>
        <strain evidence="3 4">LVP_AGWG</strain>
    </source>
</reference>
<evidence type="ECO:0000313" key="3">
    <source>
        <dbReference type="EnsemblMetazoa" id="AAEL026118-PE"/>
    </source>
</evidence>
<dbReference type="Proteomes" id="UP000008820">
    <property type="component" value="Chromosome 2"/>
</dbReference>
<sequence>MSASIINMSANTTNNNNNNNNSIVTNNNEILTPEVQVTVKDLPITFKVKYLGSQYARGLWGIKHTRRPVDHLVSAAKSLPPNKILPYCNLAVSLEGVRMETITSKQSLLTNFTIDTISYGVQDLVYTRVFAMIVVKENYNLKDENPFEVHAFVCDSRAMARRLTFALAASFQNYSKRVKEAEEHNMGDSNGKPLRKKFAIDLRTPEEIQQDITEQETEA</sequence>
<accession>A0A6I8TTQ4</accession>
<organism evidence="3 4">
    <name type="scientific">Aedes aegypti</name>
    <name type="common">Yellowfever mosquito</name>
    <name type="synonym">Culex aegypti</name>
    <dbReference type="NCBI Taxonomy" id="7159"/>
    <lineage>
        <taxon>Eukaryota</taxon>
        <taxon>Metazoa</taxon>
        <taxon>Ecdysozoa</taxon>
        <taxon>Arthropoda</taxon>
        <taxon>Hexapoda</taxon>
        <taxon>Insecta</taxon>
        <taxon>Pterygota</taxon>
        <taxon>Neoptera</taxon>
        <taxon>Endopterygota</taxon>
        <taxon>Diptera</taxon>
        <taxon>Nematocera</taxon>
        <taxon>Culicoidea</taxon>
        <taxon>Culicidae</taxon>
        <taxon>Culicinae</taxon>
        <taxon>Aedini</taxon>
        <taxon>Aedes</taxon>
        <taxon>Stegomyia</taxon>
    </lineage>
</organism>